<dbReference type="InterPro" id="IPR058592">
    <property type="entry name" value="Gtf3_C"/>
</dbReference>
<dbReference type="RefSeq" id="WP_101811496.1">
    <property type="nucleotide sequence ID" value="NZ_PKGI01000017.1"/>
</dbReference>
<dbReference type="GO" id="GO:0016740">
    <property type="term" value="F:transferase activity"/>
    <property type="evidence" value="ECO:0007669"/>
    <property type="project" value="UniProtKB-KW"/>
</dbReference>
<evidence type="ECO:0000313" key="4">
    <source>
        <dbReference type="EMBL" id="PLA76964.1"/>
    </source>
</evidence>
<evidence type="ECO:0000313" key="5">
    <source>
        <dbReference type="Proteomes" id="UP000234579"/>
    </source>
</evidence>
<dbReference type="Pfam" id="PF26334">
    <property type="entry name" value="Gtf3_N"/>
    <property type="match status" value="1"/>
</dbReference>
<evidence type="ECO:0000256" key="1">
    <source>
        <dbReference type="ARBA" id="ARBA00022679"/>
    </source>
</evidence>
<sequence length="334" mass="38718">MDKYTIYWHDRSKNNAGVKAKEDTVSILRSMGYTILDTPRSRVFKIVYVFFIYRFIIKRLKPGILLLQFPSGSPRLRRKLIELTKKNKSIRLVMLVHDIEAIRTKKGEREKKSELACLKKADGIISLNSKMTAYLKNNGISAQITELEIWDYINTNDYVKFNGYTKSVCIAGNVRKSQYLSKLRTLNKIYVYGPNFDKNKICSSSIIYKGVYTPDDLSKHMFQDFGLIWDGEYVDTCKGEYGEYLKYNNPHKASLYISSGMPVIVWKNAAIAEFIVKNEIGITIDNLNNLDDLLESVDETKMSKLRENTKKIGKLLREGYFLKRAVKKMERKLM</sequence>
<name>A0A2I2AC54_9LACO</name>
<dbReference type="PIRSF" id="PIRSF007023">
    <property type="entry name" value="UDP-Galf_transf"/>
    <property type="match status" value="1"/>
</dbReference>
<comment type="caution">
    <text evidence="4">The sequence shown here is derived from an EMBL/GenBank/DDBJ whole genome shotgun (WGS) entry which is preliminary data.</text>
</comment>
<dbReference type="EMBL" id="PKGI01000017">
    <property type="protein sequence ID" value="PLA76964.1"/>
    <property type="molecule type" value="Genomic_DNA"/>
</dbReference>
<dbReference type="Gene3D" id="3.40.50.2000">
    <property type="entry name" value="Glycogen Phosphorylase B"/>
    <property type="match status" value="2"/>
</dbReference>
<evidence type="ECO:0000259" key="2">
    <source>
        <dbReference type="Pfam" id="PF26334"/>
    </source>
</evidence>
<accession>A0A2I2AC54</accession>
<reference evidence="5" key="1">
    <citation type="submission" date="2017-12" db="EMBL/GenBank/DDBJ databases">
        <authorList>
            <person name="Christensen H."/>
        </authorList>
    </citation>
    <scope>NUCLEOTIDE SEQUENCE [LARGE SCALE GENOMIC DNA]</scope>
    <source>
        <strain evidence="5">268A</strain>
    </source>
</reference>
<dbReference type="Pfam" id="PF26337">
    <property type="entry name" value="Gtf3_C"/>
    <property type="match status" value="1"/>
</dbReference>
<gene>
    <name evidence="4" type="ORF">CYR79_03280</name>
</gene>
<organism evidence="4 5">
    <name type="scientific">Ligilactobacillus agilis</name>
    <dbReference type="NCBI Taxonomy" id="1601"/>
    <lineage>
        <taxon>Bacteria</taxon>
        <taxon>Bacillati</taxon>
        <taxon>Bacillota</taxon>
        <taxon>Bacilli</taxon>
        <taxon>Lactobacillales</taxon>
        <taxon>Lactobacillaceae</taxon>
        <taxon>Ligilactobacillus</taxon>
    </lineage>
</organism>
<proteinExistence type="predicted"/>
<protein>
    <submittedName>
        <fullName evidence="4">Beta-1,6-galactofuranosyltransferase</fullName>
    </submittedName>
</protein>
<dbReference type="InterPro" id="IPR058591">
    <property type="entry name" value="Gtf3_N"/>
</dbReference>
<feature type="domain" description="Glucosyltransferase 3-like C-terminal" evidence="3">
    <location>
        <begin position="168"/>
        <end position="329"/>
    </location>
</feature>
<dbReference type="AlphaFoldDB" id="A0A2I2AC54"/>
<evidence type="ECO:0000259" key="3">
    <source>
        <dbReference type="Pfam" id="PF26337"/>
    </source>
</evidence>
<feature type="domain" description="Glucosyltransferase 3-like N-terminal" evidence="2">
    <location>
        <begin position="10"/>
        <end position="149"/>
    </location>
</feature>
<keyword evidence="1 4" id="KW-0808">Transferase</keyword>
<dbReference type="Proteomes" id="UP000234579">
    <property type="component" value="Unassembled WGS sequence"/>
</dbReference>